<evidence type="ECO:0000313" key="7">
    <source>
        <dbReference type="Ensembl" id="ENSPNAP00000072256.1"/>
    </source>
</evidence>
<feature type="compositionally biased region" description="Basic and acidic residues" evidence="4">
    <location>
        <begin position="8"/>
        <end position="72"/>
    </location>
</feature>
<gene>
    <name evidence="7" type="primary">SRRT</name>
</gene>
<feature type="domain" description="SERRATE/Ars2 C-terminal" evidence="5">
    <location>
        <begin position="601"/>
        <end position="774"/>
    </location>
</feature>
<feature type="region of interest" description="Disordered" evidence="4">
    <location>
        <begin position="264"/>
        <end position="379"/>
    </location>
</feature>
<dbReference type="GeneTree" id="ENSGT00390000005492"/>
<feature type="compositionally biased region" description="Basic and acidic residues" evidence="4">
    <location>
        <begin position="289"/>
        <end position="313"/>
    </location>
</feature>
<dbReference type="Proteomes" id="UP001501920">
    <property type="component" value="Chromosome 23"/>
</dbReference>
<feature type="domain" description="SERRATE/Ars2 N-terminal" evidence="6">
    <location>
        <begin position="152"/>
        <end position="261"/>
    </location>
</feature>
<evidence type="ECO:0000256" key="4">
    <source>
        <dbReference type="SAM" id="MobiDB-lite"/>
    </source>
</evidence>
<evidence type="ECO:0000256" key="3">
    <source>
        <dbReference type="ARBA" id="ARBA00023242"/>
    </source>
</evidence>
<evidence type="ECO:0008006" key="9">
    <source>
        <dbReference type="Google" id="ProtNLM"/>
    </source>
</evidence>
<dbReference type="PANTHER" id="PTHR13165:SF0">
    <property type="entry name" value="SERRATE RNA EFFECTOR MOLECULE HOMOLOG"/>
    <property type="match status" value="1"/>
</dbReference>
<protein>
    <recommendedName>
        <fullName evidence="9">Arsenite-resistance protein 2</fullName>
    </recommendedName>
</protein>
<dbReference type="Pfam" id="PF04959">
    <property type="entry name" value="ARS2"/>
    <property type="match status" value="1"/>
</dbReference>
<dbReference type="InterPro" id="IPR039727">
    <property type="entry name" value="SE/Ars2"/>
</dbReference>
<feature type="region of interest" description="Disordered" evidence="4">
    <location>
        <begin position="1"/>
        <end position="87"/>
    </location>
</feature>
<dbReference type="PANTHER" id="PTHR13165">
    <property type="entry name" value="ARSENITE-RESISTANCE PROTEIN 2"/>
    <property type="match status" value="1"/>
</dbReference>
<evidence type="ECO:0000259" key="5">
    <source>
        <dbReference type="Pfam" id="PF04959"/>
    </source>
</evidence>
<keyword evidence="3" id="KW-0539">Nucleus</keyword>
<evidence type="ECO:0000256" key="1">
    <source>
        <dbReference type="ARBA" id="ARBA00004123"/>
    </source>
</evidence>
<evidence type="ECO:0000256" key="2">
    <source>
        <dbReference type="ARBA" id="ARBA00005407"/>
    </source>
</evidence>
<proteinExistence type="inferred from homology"/>
<feature type="compositionally biased region" description="Acidic residues" evidence="4">
    <location>
        <begin position="331"/>
        <end position="346"/>
    </location>
</feature>
<dbReference type="GO" id="GO:0016604">
    <property type="term" value="C:nuclear body"/>
    <property type="evidence" value="ECO:0007669"/>
    <property type="project" value="TreeGrafter"/>
</dbReference>
<evidence type="ECO:0000313" key="8">
    <source>
        <dbReference type="Proteomes" id="UP001501920"/>
    </source>
</evidence>
<dbReference type="InterPro" id="IPR021933">
    <property type="entry name" value="SERRATE/Ars2_N"/>
</dbReference>
<dbReference type="InterPro" id="IPR007042">
    <property type="entry name" value="SERRATE/Ars2_C"/>
</dbReference>
<dbReference type="AlphaFoldDB" id="A0AAR2LCY8"/>
<accession>A0AAR2LCY8</accession>
<keyword evidence="8" id="KW-1185">Reference proteome</keyword>
<comment type="similarity">
    <text evidence="2">Belongs to the ARS2 family.</text>
</comment>
<reference evidence="7" key="3">
    <citation type="submission" date="2025-09" db="UniProtKB">
        <authorList>
            <consortium name="Ensembl"/>
        </authorList>
    </citation>
    <scope>IDENTIFICATION</scope>
</reference>
<feature type="compositionally biased region" description="Basic and acidic residues" evidence="4">
    <location>
        <begin position="352"/>
        <end position="362"/>
    </location>
</feature>
<organism evidence="7 8">
    <name type="scientific">Pygocentrus nattereri</name>
    <name type="common">Red-bellied piranha</name>
    <dbReference type="NCBI Taxonomy" id="42514"/>
    <lineage>
        <taxon>Eukaryota</taxon>
        <taxon>Metazoa</taxon>
        <taxon>Chordata</taxon>
        <taxon>Craniata</taxon>
        <taxon>Vertebrata</taxon>
        <taxon>Euteleostomi</taxon>
        <taxon>Actinopterygii</taxon>
        <taxon>Neopterygii</taxon>
        <taxon>Teleostei</taxon>
        <taxon>Ostariophysi</taxon>
        <taxon>Characiformes</taxon>
        <taxon>Characoidei</taxon>
        <taxon>Pygocentrus</taxon>
    </lineage>
</organism>
<reference evidence="7 8" key="1">
    <citation type="submission" date="2020-10" db="EMBL/GenBank/DDBJ databases">
        <title>Pygocentrus nattereri (red-bellied piranha) genome, fPygNat1, primary haplotype.</title>
        <authorList>
            <person name="Myers G."/>
            <person name="Meyer A."/>
            <person name="Karagic N."/>
            <person name="Pippel M."/>
            <person name="Winkler S."/>
            <person name="Tracey A."/>
            <person name="Wood J."/>
            <person name="Formenti G."/>
            <person name="Howe K."/>
            <person name="Fedrigo O."/>
            <person name="Jarvis E.D."/>
        </authorList>
    </citation>
    <scope>NUCLEOTIDE SEQUENCE [LARGE SCALE GENOMIC DNA]</scope>
</reference>
<dbReference type="GO" id="GO:0031053">
    <property type="term" value="P:primary miRNA processing"/>
    <property type="evidence" value="ECO:0007669"/>
    <property type="project" value="TreeGrafter"/>
</dbReference>
<feature type="region of interest" description="Disordered" evidence="4">
    <location>
        <begin position="685"/>
        <end position="723"/>
    </location>
</feature>
<dbReference type="Pfam" id="PF12066">
    <property type="entry name" value="SERRATE_Ars2_N"/>
    <property type="match status" value="1"/>
</dbReference>
<feature type="compositionally biased region" description="Acidic residues" evidence="4">
    <location>
        <begin position="363"/>
        <end position="378"/>
    </location>
</feature>
<comment type="subcellular location">
    <subcellularLocation>
        <location evidence="1">Nucleus</location>
    </subcellularLocation>
</comment>
<reference evidence="7" key="2">
    <citation type="submission" date="2025-08" db="UniProtKB">
        <authorList>
            <consortium name="Ensembl"/>
        </authorList>
    </citation>
    <scope>IDENTIFICATION</scope>
</reference>
<evidence type="ECO:0000259" key="6">
    <source>
        <dbReference type="Pfam" id="PF12066"/>
    </source>
</evidence>
<sequence>MADSDDEYDRRRRDKFRRERSDYDRSREREDRRRDDWSDREWDRGRERRSRGEYRDYERGRRERFSPPRHDMSPQQKRMRRDWDDHGGDPYHGGYDLGYGGGGGPSYAPPQPWGHPDMHLMQPHHGIPIQARLGNIHDPDLGPPPPVMKTFKEFLLSLDDSVDETESVKRYNEYKVEFRRQQMQDFFLAHKDEEWFRSKYHPDEAGKRKAEAHAALQNRLNVFMYQMENGWFDGISMDIDRAPQILKILDAAVIKMEGGTENDLRILEQPAEEEEEKERLSSSGTTSEPAKRDENRPDEGDRKPSAEKDEKEVSVGVELSKKRKRKHSGDSEDEASASESESDSESDSNSHTSEKPAEREKEGEQEEGEEKEEDEDGEGLDRAVIYALLPHQLCRRYPGFMRVCLSDPQPERRFFRRCWVTFDRAVNIKEICWNLQNIRLRDCELAPGVNRDLARRVRNINGITQHKQILRNDIKLAAKLIHSLDERESLWSPQPSEETQPVELPAQNPILKNITDYLIEEVSAEEEELLGSAGGADAEEGAKEGNPTEITVERDDKLVKVLDRLLFYLRIVHSIDYYNTCEYPSEDEMPNRCGIIHVRGVKESLSEEEALKMGRKDPEQEVEKFVSANTQELGKDKWLCPLSGKKFKGPEFVRKHILNKHGEKIEEVKKEVEFFNNFLMDAKRPSLPEMKPPPPPGPGQGLLSPGGPPFPPQGPQGLLGFGQPRPPLLGYGAVLILSVPFPGGPPYPPNQYGGGRGNYDNFRGQGGYPGKPRNNRMIRGDPRNIIEYRDLDAPDDVDFF</sequence>
<dbReference type="Ensembl" id="ENSPNAT00000081501.1">
    <property type="protein sequence ID" value="ENSPNAP00000072256.1"/>
    <property type="gene ID" value="ENSPNAG00000010629.2"/>
</dbReference>
<name>A0AAR2LCY8_PYGNA</name>